<evidence type="ECO:0008006" key="3">
    <source>
        <dbReference type="Google" id="ProtNLM"/>
    </source>
</evidence>
<sequence length="232" mass="26319">MSDSHNKKPTAPEPTPVINDESVANYLVEHPEFFETHLDLLLSLRLSHPSGNAISLIEKQVHTYRERNSNIRERLNILLANARENDRLFELSQRLTLSLIECSELGDIFDALSYSLDQEFKVKHAAIWVLDQRLNSATTHFWAENSFHPMLNDRLNSSKTAFSGISQAEINALFEHQEEVGSAAVSIVRHGSRPIAIIAVGHEDKERYQPNGGTLFLRHLSELLSRVLGRFL</sequence>
<dbReference type="InterPro" id="IPR029016">
    <property type="entry name" value="GAF-like_dom_sf"/>
</dbReference>
<name>A0AAN2BKH9_9GAMM</name>
<dbReference type="PANTHER" id="PTHR38765">
    <property type="entry name" value="DUF484 DOMAIN-CONTAINING PROTEIN"/>
    <property type="match status" value="1"/>
</dbReference>
<dbReference type="Gene3D" id="3.30.450.40">
    <property type="match status" value="1"/>
</dbReference>
<dbReference type="Proteomes" id="UP001320119">
    <property type="component" value="Chromosome"/>
</dbReference>
<accession>A0AAN2BKH9</accession>
<proteinExistence type="predicted"/>
<reference evidence="1 2" key="1">
    <citation type="journal article" date="2022" name="IScience">
        <title>An ultrasensitive nanofiber-based assay for enzymatic hydrolysis and deep-sea microbial degradation of cellulose.</title>
        <authorList>
            <person name="Tsudome M."/>
            <person name="Tachioka M."/>
            <person name="Miyazaki M."/>
            <person name="Uchimura K."/>
            <person name="Tsuda M."/>
            <person name="Takaki Y."/>
            <person name="Deguchi S."/>
        </authorList>
    </citation>
    <scope>NUCLEOTIDE SEQUENCE [LARGE SCALE GENOMIC DNA]</scope>
    <source>
        <strain evidence="1 2">GE09</strain>
    </source>
</reference>
<keyword evidence="2" id="KW-1185">Reference proteome</keyword>
<organism evidence="1 2">
    <name type="scientific">Marinagarivorans cellulosilyticus</name>
    <dbReference type="NCBI Taxonomy" id="2721545"/>
    <lineage>
        <taxon>Bacteria</taxon>
        <taxon>Pseudomonadati</taxon>
        <taxon>Pseudomonadota</taxon>
        <taxon>Gammaproteobacteria</taxon>
        <taxon>Cellvibrionales</taxon>
        <taxon>Cellvibrionaceae</taxon>
        <taxon>Marinagarivorans</taxon>
    </lineage>
</organism>
<dbReference type="InterPro" id="IPR007435">
    <property type="entry name" value="DUF484"/>
</dbReference>
<dbReference type="PANTHER" id="PTHR38765:SF1">
    <property type="entry name" value="DUF484 DOMAIN-CONTAINING PROTEIN"/>
    <property type="match status" value="1"/>
</dbReference>
<dbReference type="EMBL" id="AP023086">
    <property type="protein sequence ID" value="BCD98026.1"/>
    <property type="molecule type" value="Genomic_DNA"/>
</dbReference>
<gene>
    <name evidence="1" type="ORF">MARGE09_P2227</name>
</gene>
<dbReference type="AlphaFoldDB" id="A0AAN2BKH9"/>
<dbReference type="KEGG" id="marq:MARGE09_P2227"/>
<protein>
    <recommendedName>
        <fullName evidence="3">DUF484 family protein</fullName>
    </recommendedName>
</protein>
<evidence type="ECO:0000313" key="1">
    <source>
        <dbReference type="EMBL" id="BCD98026.1"/>
    </source>
</evidence>
<dbReference type="RefSeq" id="WP_236982086.1">
    <property type="nucleotide sequence ID" value="NZ_AP023086.1"/>
</dbReference>
<evidence type="ECO:0000313" key="2">
    <source>
        <dbReference type="Proteomes" id="UP001320119"/>
    </source>
</evidence>
<dbReference type="Pfam" id="PF04340">
    <property type="entry name" value="DUF484"/>
    <property type="match status" value="1"/>
</dbReference>